<organism evidence="6 7">
    <name type="scientific">Methanocella conradii (strain DSM 24694 / JCM 17849 / CGMCC 1.5162 / HZ254)</name>
    <dbReference type="NCBI Taxonomy" id="1041930"/>
    <lineage>
        <taxon>Archaea</taxon>
        <taxon>Methanobacteriati</taxon>
        <taxon>Methanobacteriota</taxon>
        <taxon>Stenosarchaea group</taxon>
        <taxon>Methanomicrobia</taxon>
        <taxon>Methanocellales</taxon>
        <taxon>Methanocellaceae</taxon>
        <taxon>Methanocella</taxon>
    </lineage>
</organism>
<feature type="domain" description="ABC transporter" evidence="5">
    <location>
        <begin position="2"/>
        <end position="229"/>
    </location>
</feature>
<gene>
    <name evidence="6" type="ordered locus">Mtc_1581</name>
</gene>
<dbReference type="InterPro" id="IPR003593">
    <property type="entry name" value="AAA+_ATPase"/>
</dbReference>
<dbReference type="Pfam" id="PF00005">
    <property type="entry name" value="ABC_tran"/>
    <property type="match status" value="1"/>
</dbReference>
<dbReference type="GeneID" id="11971719"/>
<evidence type="ECO:0000313" key="6">
    <source>
        <dbReference type="EMBL" id="AFD00333.1"/>
    </source>
</evidence>
<reference evidence="6 7" key="1">
    <citation type="journal article" date="2012" name="J. Bacteriol.">
        <title>Complete genome sequence of a thermophilic methanogen, Methanocella conradii HZ254, isolated from Chinese rice field soil.</title>
        <authorList>
            <person name="Lu Z."/>
            <person name="Lu Y."/>
        </authorList>
    </citation>
    <scope>NUCLEOTIDE SEQUENCE [LARGE SCALE GENOMIC DNA]</scope>
    <source>
        <strain evidence="7">DSM 24694 / JCM 17849 / CGMCC 1.5162 / HZ254</strain>
    </source>
</reference>
<dbReference type="EMBL" id="CP003243">
    <property type="protein sequence ID" value="AFD00333.1"/>
    <property type="molecule type" value="Genomic_DNA"/>
</dbReference>
<dbReference type="PROSITE" id="PS50893">
    <property type="entry name" value="ABC_TRANSPORTER_2"/>
    <property type="match status" value="1"/>
</dbReference>
<dbReference type="HOGENOM" id="CLU_000604_1_2_2"/>
<evidence type="ECO:0000256" key="3">
    <source>
        <dbReference type="ARBA" id="ARBA00022741"/>
    </source>
</evidence>
<dbReference type="CDD" id="cd03230">
    <property type="entry name" value="ABC_DR_subfamily_A"/>
    <property type="match status" value="1"/>
</dbReference>
<accession>H8I782</accession>
<keyword evidence="4" id="KW-0067">ATP-binding</keyword>
<dbReference type="AlphaFoldDB" id="H8I782"/>
<dbReference type="eggNOG" id="arCOG00194">
    <property type="taxonomic scope" value="Archaea"/>
</dbReference>
<dbReference type="SUPFAM" id="SSF52540">
    <property type="entry name" value="P-loop containing nucleoside triphosphate hydrolases"/>
    <property type="match status" value="1"/>
</dbReference>
<dbReference type="GO" id="GO:0005524">
    <property type="term" value="F:ATP binding"/>
    <property type="evidence" value="ECO:0007669"/>
    <property type="project" value="UniProtKB-KW"/>
</dbReference>
<evidence type="ECO:0000313" key="7">
    <source>
        <dbReference type="Proteomes" id="UP000005233"/>
    </source>
</evidence>
<dbReference type="InterPro" id="IPR050763">
    <property type="entry name" value="ABC_transporter_ATP-binding"/>
</dbReference>
<dbReference type="InterPro" id="IPR003439">
    <property type="entry name" value="ABC_transporter-like_ATP-bd"/>
</dbReference>
<comment type="similarity">
    <text evidence="1">Belongs to the ABC transporter superfamily.</text>
</comment>
<evidence type="ECO:0000256" key="4">
    <source>
        <dbReference type="ARBA" id="ARBA00022840"/>
    </source>
</evidence>
<dbReference type="STRING" id="1041930.Mtc_1581"/>
<evidence type="ECO:0000256" key="2">
    <source>
        <dbReference type="ARBA" id="ARBA00022448"/>
    </source>
</evidence>
<dbReference type="PANTHER" id="PTHR42711:SF5">
    <property type="entry name" value="ABC TRANSPORTER ATP-BINDING PROTEIN NATA"/>
    <property type="match status" value="1"/>
</dbReference>
<protein>
    <submittedName>
        <fullName evidence="6">ABC-type multidrug transport system, ATPase component</fullName>
    </submittedName>
</protein>
<keyword evidence="3" id="KW-0547">Nucleotide-binding</keyword>
<dbReference type="PANTHER" id="PTHR42711">
    <property type="entry name" value="ABC TRANSPORTER ATP-BINDING PROTEIN"/>
    <property type="match status" value="1"/>
</dbReference>
<evidence type="ECO:0000256" key="1">
    <source>
        <dbReference type="ARBA" id="ARBA00005417"/>
    </source>
</evidence>
<name>H8I782_METCZ</name>
<dbReference type="Gene3D" id="3.40.50.300">
    <property type="entry name" value="P-loop containing nucleotide triphosphate hydrolases"/>
    <property type="match status" value="1"/>
</dbReference>
<dbReference type="KEGG" id="mez:Mtc_1581"/>
<dbReference type="Proteomes" id="UP000005233">
    <property type="component" value="Chromosome"/>
</dbReference>
<dbReference type="SMART" id="SM00382">
    <property type="entry name" value="AAA"/>
    <property type="match status" value="1"/>
</dbReference>
<dbReference type="RefSeq" id="WP_014406164.1">
    <property type="nucleotide sequence ID" value="NC_017034.1"/>
</dbReference>
<keyword evidence="7" id="KW-1185">Reference proteome</keyword>
<dbReference type="GO" id="GO:0016887">
    <property type="term" value="F:ATP hydrolysis activity"/>
    <property type="evidence" value="ECO:0007669"/>
    <property type="project" value="InterPro"/>
</dbReference>
<dbReference type="OrthoDB" id="44250at2157"/>
<keyword evidence="2" id="KW-0813">Transport</keyword>
<proteinExistence type="inferred from homology"/>
<dbReference type="InterPro" id="IPR027417">
    <property type="entry name" value="P-loop_NTPase"/>
</dbReference>
<sequence>MIEARNVIKRYGSVKALDGFEMSVEKNTVHAIIGPNSSGKTTAIRILSTAIRPDSGEVSIDGISISNVREIRAMISVVPELQAIPDNKPPRKLLEGAGKAAGLSREEVKYRIDVLAELMGIQQYLDKKVVEASRGIKRRVALSIALINDASVILMDGSLAELDPGFSAYFLNFLKESRDKTVVLTTNNISLIEKACDSVTIIKEGATLMNESMSSIRGNIGRPGVMLRVSPINIPKVESVLKNQIYANRIQVGEDYLLIEVDDYLHIPAIIRQASAFADVYEARQTLISLEDIYNAFIEPST</sequence>
<evidence type="ECO:0000259" key="5">
    <source>
        <dbReference type="PROSITE" id="PS50893"/>
    </source>
</evidence>